<keyword evidence="2" id="KW-1185">Reference proteome</keyword>
<protein>
    <submittedName>
        <fullName evidence="1">Virion structural protein</fullName>
    </submittedName>
</protein>
<proteinExistence type="predicted"/>
<evidence type="ECO:0000313" key="2">
    <source>
        <dbReference type="Proteomes" id="UP000202181"/>
    </source>
</evidence>
<name>A0A1B2IA76_9CAUD</name>
<dbReference type="GeneID" id="29057116"/>
<organism evidence="1 2">
    <name type="scientific">Erwinia phage vB_EamM_Asesino</name>
    <dbReference type="NCBI Taxonomy" id="1883370"/>
    <lineage>
        <taxon>Viruses</taxon>
        <taxon>Duplodnaviria</taxon>
        <taxon>Heunggongvirae</taxon>
        <taxon>Uroviricota</taxon>
        <taxon>Caudoviricetes</taxon>
        <taxon>Chimalliviridae</taxon>
        <taxon>Erskinevirus</taxon>
        <taxon>Erskinevirus asesino</taxon>
    </lineage>
</organism>
<accession>A0A1B2IA76</accession>
<dbReference type="RefSeq" id="YP_009290784.1">
    <property type="nucleotide sequence ID" value="NC_031107.2"/>
</dbReference>
<dbReference type="OrthoDB" id="7517at10239"/>
<dbReference type="InterPro" id="IPR013783">
    <property type="entry name" value="Ig-like_fold"/>
</dbReference>
<sequence>MALKLTWSNLNVVPTSTRIYRKDVDFDSSSLPAPLVTLSNGETSWIDPDAVEGNTYYYILGSKTDVDEVFTASQKILVADNRGVGPSVLKYGDTQLGYYGEILSADFVNSSNVLAVAASTAGLPGTLVQPTWHKFVRNNKIIYVPDQPFGSATWQYLYLAGFVYGVDANGPAGYISTGLTPTNQNRIVEFKGQKYRVRLMRGWSDGPQSDVMNWSKGGNMDTLTEATDNEFSDFIYSMCAFVALKQRTPNWNNFSIDKWVYTPLSSYDSGTINNWALQFRCVVQERLNDGSVLNRGVRSLTYGQNVGNPSTRANMTAISNSVVNQTLIWIPVLELVEQTVTL</sequence>
<dbReference type="EMBL" id="KX397364">
    <property type="protein sequence ID" value="ANZ48179.1"/>
    <property type="molecule type" value="Genomic_DNA"/>
</dbReference>
<reference evidence="1" key="1">
    <citation type="submission" date="2016-06" db="EMBL/GenBank/DDBJ databases">
        <authorList>
            <person name="Berg J.A."/>
            <person name="Hyde J.R."/>
            <person name="Breakwell D.P."/>
            <person name="Hope S."/>
            <person name="Grose J.H."/>
        </authorList>
    </citation>
    <scope>NUCLEOTIDE SEQUENCE [LARGE SCALE GENOMIC DNA]</scope>
</reference>
<dbReference type="KEGG" id="vg:29057116"/>
<gene>
    <name evidence="1" type="ORF">ASESINO_166</name>
</gene>
<dbReference type="Gene3D" id="2.60.40.10">
    <property type="entry name" value="Immunoglobulins"/>
    <property type="match status" value="1"/>
</dbReference>
<evidence type="ECO:0000313" key="1">
    <source>
        <dbReference type="EMBL" id="ANZ48179.1"/>
    </source>
</evidence>
<dbReference type="Proteomes" id="UP000202181">
    <property type="component" value="Segment"/>
</dbReference>